<dbReference type="EMBL" id="GL451934">
    <property type="protein sequence ID" value="EFN78227.1"/>
    <property type="molecule type" value="Genomic_DNA"/>
</dbReference>
<dbReference type="PANTHER" id="PTHR45749:SF35">
    <property type="entry name" value="AC-LIKE TRANSPOSASE-RELATED"/>
    <property type="match status" value="1"/>
</dbReference>
<dbReference type="PANTHER" id="PTHR45749">
    <property type="match status" value="1"/>
</dbReference>
<evidence type="ECO:0000313" key="2">
    <source>
        <dbReference type="EMBL" id="EFN78227.1"/>
    </source>
</evidence>
<evidence type="ECO:0000259" key="1">
    <source>
        <dbReference type="Pfam" id="PF05699"/>
    </source>
</evidence>
<feature type="non-terminal residue" evidence="2">
    <location>
        <position position="1"/>
    </location>
</feature>
<dbReference type="InterPro" id="IPR008906">
    <property type="entry name" value="HATC_C_dom"/>
</dbReference>
<dbReference type="STRING" id="610380.E2C1F3"/>
<evidence type="ECO:0000313" key="3">
    <source>
        <dbReference type="Proteomes" id="UP000008237"/>
    </source>
</evidence>
<dbReference type="InParanoid" id="E2C1F3"/>
<accession>E2C1F3</accession>
<feature type="domain" description="HAT C-terminal dimerisation" evidence="1">
    <location>
        <begin position="1"/>
        <end position="46"/>
    </location>
</feature>
<dbReference type="Proteomes" id="UP000008237">
    <property type="component" value="Unassembled WGS sequence"/>
</dbReference>
<organism evidence="3">
    <name type="scientific">Harpegnathos saltator</name>
    <name type="common">Jerdon's jumping ant</name>
    <dbReference type="NCBI Taxonomy" id="610380"/>
    <lineage>
        <taxon>Eukaryota</taxon>
        <taxon>Metazoa</taxon>
        <taxon>Ecdysozoa</taxon>
        <taxon>Arthropoda</taxon>
        <taxon>Hexapoda</taxon>
        <taxon>Insecta</taxon>
        <taxon>Pterygota</taxon>
        <taxon>Neoptera</taxon>
        <taxon>Endopterygota</taxon>
        <taxon>Hymenoptera</taxon>
        <taxon>Apocrita</taxon>
        <taxon>Aculeata</taxon>
        <taxon>Formicoidea</taxon>
        <taxon>Formicidae</taxon>
        <taxon>Ponerinae</taxon>
        <taxon>Ponerini</taxon>
        <taxon>Harpegnathos</taxon>
    </lineage>
</organism>
<sequence length="70" mass="7904">ILLTLPITIASSERSFSKLKIIKNYLRSSMSQERLLGITLMSIESDISHEIDFNNTIDSFAAIKARKVSF</sequence>
<gene>
    <name evidence="2" type="ORF">EAI_00043</name>
</gene>
<protein>
    <recommendedName>
        <fullName evidence="1">HAT C-terminal dimerisation domain-containing protein</fullName>
    </recommendedName>
</protein>
<name>E2C1F3_HARSA</name>
<proteinExistence type="predicted"/>
<keyword evidence="3" id="KW-1185">Reference proteome</keyword>
<dbReference type="Pfam" id="PF05699">
    <property type="entry name" value="Dimer_Tnp_hAT"/>
    <property type="match status" value="1"/>
</dbReference>
<dbReference type="AlphaFoldDB" id="E2C1F3"/>
<dbReference type="GO" id="GO:0046983">
    <property type="term" value="F:protein dimerization activity"/>
    <property type="evidence" value="ECO:0007669"/>
    <property type="project" value="InterPro"/>
</dbReference>
<feature type="non-terminal residue" evidence="2">
    <location>
        <position position="70"/>
    </location>
</feature>
<reference evidence="2 3" key="1">
    <citation type="journal article" date="2010" name="Science">
        <title>Genomic comparison of the ants Camponotus floridanus and Harpegnathos saltator.</title>
        <authorList>
            <person name="Bonasio R."/>
            <person name="Zhang G."/>
            <person name="Ye C."/>
            <person name="Mutti N.S."/>
            <person name="Fang X."/>
            <person name="Qin N."/>
            <person name="Donahue G."/>
            <person name="Yang P."/>
            <person name="Li Q."/>
            <person name="Li C."/>
            <person name="Zhang P."/>
            <person name="Huang Z."/>
            <person name="Berger S.L."/>
            <person name="Reinberg D."/>
            <person name="Wang J."/>
            <person name="Liebig J."/>
        </authorList>
    </citation>
    <scope>NUCLEOTIDE SEQUENCE [LARGE SCALE GENOMIC DNA]</scope>
    <source>
        <strain evidence="2 3">R22 G/1</strain>
    </source>
</reference>
<dbReference type="OMA" id="AMMSIEK"/>